<feature type="transmembrane region" description="Helical" evidence="10">
    <location>
        <begin position="345"/>
        <end position="367"/>
    </location>
</feature>
<evidence type="ECO:0000256" key="7">
    <source>
        <dbReference type="ARBA" id="ARBA00025100"/>
    </source>
</evidence>
<evidence type="ECO:0000256" key="3">
    <source>
        <dbReference type="ARBA" id="ARBA00022448"/>
    </source>
</evidence>
<evidence type="ECO:0000313" key="12">
    <source>
        <dbReference type="Proteomes" id="UP000323011"/>
    </source>
</evidence>
<feature type="transmembrane region" description="Helical" evidence="10">
    <location>
        <begin position="156"/>
        <end position="175"/>
    </location>
</feature>
<evidence type="ECO:0000256" key="1">
    <source>
        <dbReference type="ARBA" id="ARBA00004141"/>
    </source>
</evidence>
<dbReference type="InterPro" id="IPR045033">
    <property type="entry name" value="PILS1/3/4/5/7"/>
</dbReference>
<feature type="transmembrane region" description="Helical" evidence="10">
    <location>
        <begin position="387"/>
        <end position="408"/>
    </location>
</feature>
<evidence type="ECO:0000256" key="6">
    <source>
        <dbReference type="ARBA" id="ARBA00023136"/>
    </source>
</evidence>
<evidence type="ECO:0008006" key="13">
    <source>
        <dbReference type="Google" id="ProtNLM"/>
    </source>
</evidence>
<evidence type="ECO:0000256" key="2">
    <source>
        <dbReference type="ARBA" id="ARBA00004308"/>
    </source>
</evidence>
<dbReference type="Pfam" id="PF03547">
    <property type="entry name" value="Mem_trans"/>
    <property type="match status" value="1"/>
</dbReference>
<feature type="transmembrane region" description="Helical" evidence="10">
    <location>
        <begin position="220"/>
        <end position="243"/>
    </location>
</feature>
<proteinExistence type="inferred from homology"/>
<keyword evidence="3" id="KW-0813">Transport</keyword>
<evidence type="ECO:0000256" key="8">
    <source>
        <dbReference type="ARBA" id="ARBA00025752"/>
    </source>
</evidence>
<feature type="region of interest" description="Disordered" evidence="9">
    <location>
        <begin position="262"/>
        <end position="324"/>
    </location>
</feature>
<feature type="transmembrane region" description="Helical" evidence="10">
    <location>
        <begin position="117"/>
        <end position="136"/>
    </location>
</feature>
<feature type="transmembrane region" description="Helical" evidence="10">
    <location>
        <begin position="52"/>
        <end position="73"/>
    </location>
</feature>
<evidence type="ECO:0000256" key="5">
    <source>
        <dbReference type="ARBA" id="ARBA00022989"/>
    </source>
</evidence>
<organism evidence="11 12">
    <name type="scientific">Cafeteria roenbergensis</name>
    <name type="common">Marine flagellate</name>
    <dbReference type="NCBI Taxonomy" id="33653"/>
    <lineage>
        <taxon>Eukaryota</taxon>
        <taxon>Sar</taxon>
        <taxon>Stramenopiles</taxon>
        <taxon>Bigyra</taxon>
        <taxon>Opalozoa</taxon>
        <taxon>Bicosoecida</taxon>
        <taxon>Cafeteriaceae</taxon>
        <taxon>Cafeteria</taxon>
    </lineage>
</organism>
<protein>
    <recommendedName>
        <fullName evidence="13">Auxin efflux carrier</fullName>
    </recommendedName>
</protein>
<dbReference type="Proteomes" id="UP000323011">
    <property type="component" value="Unassembled WGS sequence"/>
</dbReference>
<evidence type="ECO:0000256" key="10">
    <source>
        <dbReference type="SAM" id="Phobius"/>
    </source>
</evidence>
<accession>A0A5A8CMB7</accession>
<dbReference type="AlphaFoldDB" id="A0A5A8CMB7"/>
<evidence type="ECO:0000313" key="11">
    <source>
        <dbReference type="EMBL" id="KAA0154273.1"/>
    </source>
</evidence>
<reference evidence="11 12" key="1">
    <citation type="submission" date="2019-07" db="EMBL/GenBank/DDBJ databases">
        <title>Genomes of Cafeteria roenbergensis.</title>
        <authorList>
            <person name="Fischer M.G."/>
            <person name="Hackl T."/>
            <person name="Roman M."/>
        </authorList>
    </citation>
    <scope>NUCLEOTIDE SEQUENCE [LARGE SCALE GENOMIC DNA]</scope>
    <source>
        <strain evidence="11 12">BVI</strain>
    </source>
</reference>
<feature type="transmembrane region" description="Helical" evidence="10">
    <location>
        <begin position="13"/>
        <end position="40"/>
    </location>
</feature>
<keyword evidence="6 10" id="KW-0472">Membrane</keyword>
<dbReference type="OMA" id="QEFILAC"/>
<sequence>MSGRDGGGEVADVWVYSGAAGVAVGTFMLYVLVGACFSYFPRPKGLITREMVSNLSALLMQLLVPCMLLSALGQNLDAATLGQSAGLVVWATVNLLISFVIAYFVLPRCVRVPQHLFVPFVLALTFNNSGSMPIVLLEPLARSPALAADPDAYDRALAYIWVYGLVWQVMLWGFGAPAAEEVLTSPPVLGIAGGSCLGLVRPAGDALFSPAGSLAPVGSVISTLGAAMVGSSNLVLAGSLYHGSVDTLARLRRRGKLPCAARPCQAQAPPPMQRAAASGELAPRSAPSQKEGGGSAAPGHSRSGVFGSGEPAAPSRGSLSLEVPEPAGEEGLSATAMALVLAVRLVIAPAVSFGLYAAAMALQVPLLVPPGGSMASPEAAAAGTDPIIFVVALVQACTPSAQFALVITQQAGLSRAAESLSLLYLVMYPLSLLTMPAWITLALSLVFGKA</sequence>
<gene>
    <name evidence="11" type="ORF">FNF29_02493</name>
</gene>
<name>A0A5A8CMB7_CAFRO</name>
<feature type="transmembrane region" description="Helical" evidence="10">
    <location>
        <begin position="420"/>
        <end position="447"/>
    </location>
</feature>
<dbReference type="GO" id="GO:0016020">
    <property type="term" value="C:membrane"/>
    <property type="evidence" value="ECO:0007669"/>
    <property type="project" value="UniProtKB-SubCell"/>
</dbReference>
<dbReference type="GO" id="GO:0055085">
    <property type="term" value="P:transmembrane transport"/>
    <property type="evidence" value="ECO:0007669"/>
    <property type="project" value="InterPro"/>
</dbReference>
<comment type="similarity">
    <text evidence="8">Belongs to the auxin efflux carrier (TC 2.A.69.2) family.</text>
</comment>
<feature type="compositionally biased region" description="Low complexity" evidence="9">
    <location>
        <begin position="262"/>
        <end position="277"/>
    </location>
</feature>
<comment type="function">
    <text evidence="7">Involved in cellular auxin homeostasis by regulating auxin metabolism. Regulates intracellular auxin accumulation at the endoplasmic reticulum and thus auxin availability for nuclear auxin signaling.</text>
</comment>
<evidence type="ECO:0000256" key="9">
    <source>
        <dbReference type="SAM" id="MobiDB-lite"/>
    </source>
</evidence>
<feature type="transmembrane region" description="Helical" evidence="10">
    <location>
        <begin position="85"/>
        <end position="105"/>
    </location>
</feature>
<dbReference type="PANTHER" id="PTHR31651">
    <property type="match status" value="1"/>
</dbReference>
<dbReference type="GO" id="GO:0012505">
    <property type="term" value="C:endomembrane system"/>
    <property type="evidence" value="ECO:0007669"/>
    <property type="project" value="UniProtKB-SubCell"/>
</dbReference>
<dbReference type="EMBL" id="VLTN01000012">
    <property type="protein sequence ID" value="KAA0154273.1"/>
    <property type="molecule type" value="Genomic_DNA"/>
</dbReference>
<comment type="subcellular location">
    <subcellularLocation>
        <location evidence="2">Endomembrane system</location>
    </subcellularLocation>
    <subcellularLocation>
        <location evidence="1">Membrane</location>
        <topology evidence="1">Multi-pass membrane protein</topology>
    </subcellularLocation>
</comment>
<feature type="transmembrane region" description="Helical" evidence="10">
    <location>
        <begin position="182"/>
        <end position="200"/>
    </location>
</feature>
<keyword evidence="12" id="KW-1185">Reference proteome</keyword>
<comment type="caution">
    <text evidence="11">The sequence shown here is derived from an EMBL/GenBank/DDBJ whole genome shotgun (WGS) entry which is preliminary data.</text>
</comment>
<dbReference type="InterPro" id="IPR004776">
    <property type="entry name" value="Mem_transp_PIN-like"/>
</dbReference>
<dbReference type="PANTHER" id="PTHR31651:SF33">
    <property type="entry name" value="PROTEIN PIN-LIKES 1"/>
    <property type="match status" value="1"/>
</dbReference>
<evidence type="ECO:0000256" key="4">
    <source>
        <dbReference type="ARBA" id="ARBA00022692"/>
    </source>
</evidence>
<keyword evidence="4 10" id="KW-0812">Transmembrane</keyword>
<keyword evidence="5 10" id="KW-1133">Transmembrane helix</keyword>